<keyword evidence="2" id="KW-1185">Reference proteome</keyword>
<dbReference type="RefSeq" id="WP_319832034.1">
    <property type="nucleotide sequence ID" value="NZ_CP138858.1"/>
</dbReference>
<organism evidence="1 2">
    <name type="scientific">Coraliomargarita algicola</name>
    <dbReference type="NCBI Taxonomy" id="3092156"/>
    <lineage>
        <taxon>Bacteria</taxon>
        <taxon>Pseudomonadati</taxon>
        <taxon>Verrucomicrobiota</taxon>
        <taxon>Opitutia</taxon>
        <taxon>Puniceicoccales</taxon>
        <taxon>Coraliomargaritaceae</taxon>
        <taxon>Coraliomargarita</taxon>
    </lineage>
</organism>
<reference evidence="1 2" key="1">
    <citation type="submission" date="2023-11" db="EMBL/GenBank/DDBJ databases">
        <title>Coraliomargarita sp. nov., isolated from marine algae.</title>
        <authorList>
            <person name="Lee J.K."/>
            <person name="Baek J.H."/>
            <person name="Kim J.M."/>
            <person name="Choi D.G."/>
            <person name="Jeon C.O."/>
        </authorList>
    </citation>
    <scope>NUCLEOTIDE SEQUENCE [LARGE SCALE GENOMIC DNA]</scope>
    <source>
        <strain evidence="1 2">J2-16</strain>
    </source>
</reference>
<evidence type="ECO:0008006" key="3">
    <source>
        <dbReference type="Google" id="ProtNLM"/>
    </source>
</evidence>
<accession>A0ABZ0RGC1</accession>
<sequence>MPKKYTPNVSRQVARQIKRNRARNIPRLNSLKECIGCMVCGKDDIPGEDLDGHHIDETRKYNSLSKLCSRRWLRVVSEIFGINRDQPHGGGPIEFVCRRYHHERHELGEQDAMTCVELEKKGFIEPWKAPSRKPKNNKR</sequence>
<proteinExistence type="predicted"/>
<evidence type="ECO:0000313" key="1">
    <source>
        <dbReference type="EMBL" id="WPJ95141.1"/>
    </source>
</evidence>
<evidence type="ECO:0000313" key="2">
    <source>
        <dbReference type="Proteomes" id="UP001324993"/>
    </source>
</evidence>
<name>A0ABZ0RGC1_9BACT</name>
<dbReference type="EMBL" id="CP138858">
    <property type="protein sequence ID" value="WPJ95141.1"/>
    <property type="molecule type" value="Genomic_DNA"/>
</dbReference>
<protein>
    <recommendedName>
        <fullName evidence="3">HNH endonuclease</fullName>
    </recommendedName>
</protein>
<gene>
    <name evidence="1" type="ORF">SH580_17085</name>
</gene>
<dbReference type="Proteomes" id="UP001324993">
    <property type="component" value="Chromosome"/>
</dbReference>